<protein>
    <submittedName>
        <fullName evidence="1">Uncharacterized protein</fullName>
    </submittedName>
</protein>
<proteinExistence type="predicted"/>
<dbReference type="EMBL" id="MU266514">
    <property type="protein sequence ID" value="KAH7921719.1"/>
    <property type="molecule type" value="Genomic_DNA"/>
</dbReference>
<accession>A0ACB8B820</accession>
<sequence>MWDDYTKHWSGCSVLELKGHPIALVYWRELYRYGPALQWQGTKGPWTNWRDVVSYYRQVSPDVFWSTFSIGDRRLSFTAIVERLRQMRKEENLRIVARAHAEYTGDIFYEQFSY</sequence>
<keyword evidence="2" id="KW-1185">Reference proteome</keyword>
<organism evidence="1 2">
    <name type="scientific">Leucogyrophana mollusca</name>
    <dbReference type="NCBI Taxonomy" id="85980"/>
    <lineage>
        <taxon>Eukaryota</taxon>
        <taxon>Fungi</taxon>
        <taxon>Dikarya</taxon>
        <taxon>Basidiomycota</taxon>
        <taxon>Agaricomycotina</taxon>
        <taxon>Agaricomycetes</taxon>
        <taxon>Agaricomycetidae</taxon>
        <taxon>Boletales</taxon>
        <taxon>Boletales incertae sedis</taxon>
        <taxon>Leucogyrophana</taxon>
    </lineage>
</organism>
<reference evidence="1" key="1">
    <citation type="journal article" date="2021" name="New Phytol.">
        <title>Evolutionary innovations through gain and loss of genes in the ectomycorrhizal Boletales.</title>
        <authorList>
            <person name="Wu G."/>
            <person name="Miyauchi S."/>
            <person name="Morin E."/>
            <person name="Kuo A."/>
            <person name="Drula E."/>
            <person name="Varga T."/>
            <person name="Kohler A."/>
            <person name="Feng B."/>
            <person name="Cao Y."/>
            <person name="Lipzen A."/>
            <person name="Daum C."/>
            <person name="Hundley H."/>
            <person name="Pangilinan J."/>
            <person name="Johnson J."/>
            <person name="Barry K."/>
            <person name="LaButti K."/>
            <person name="Ng V."/>
            <person name="Ahrendt S."/>
            <person name="Min B."/>
            <person name="Choi I.G."/>
            <person name="Park H."/>
            <person name="Plett J.M."/>
            <person name="Magnuson J."/>
            <person name="Spatafora J.W."/>
            <person name="Nagy L.G."/>
            <person name="Henrissat B."/>
            <person name="Grigoriev I.V."/>
            <person name="Yang Z.L."/>
            <person name="Xu J."/>
            <person name="Martin F.M."/>
        </authorList>
    </citation>
    <scope>NUCLEOTIDE SEQUENCE</scope>
    <source>
        <strain evidence="1">KUC20120723A-06</strain>
    </source>
</reference>
<name>A0ACB8B820_9AGAM</name>
<evidence type="ECO:0000313" key="1">
    <source>
        <dbReference type="EMBL" id="KAH7921719.1"/>
    </source>
</evidence>
<comment type="caution">
    <text evidence="1">The sequence shown here is derived from an EMBL/GenBank/DDBJ whole genome shotgun (WGS) entry which is preliminary data.</text>
</comment>
<gene>
    <name evidence="1" type="ORF">BV22DRAFT_1018834</name>
</gene>
<evidence type="ECO:0000313" key="2">
    <source>
        <dbReference type="Proteomes" id="UP000790709"/>
    </source>
</evidence>
<dbReference type="Proteomes" id="UP000790709">
    <property type="component" value="Unassembled WGS sequence"/>
</dbReference>